<dbReference type="SUPFAM" id="SSF53474">
    <property type="entry name" value="alpha/beta-Hydrolases"/>
    <property type="match status" value="1"/>
</dbReference>
<proteinExistence type="inferred from homology"/>
<comment type="similarity">
    <text evidence="1">Belongs to the AB hydrolase superfamily.</text>
</comment>
<dbReference type="InterPro" id="IPR022742">
    <property type="entry name" value="Hydrolase_4"/>
</dbReference>
<keyword evidence="6" id="KW-1185">Reference proteome</keyword>
<dbReference type="InterPro" id="IPR050261">
    <property type="entry name" value="FrsA_esterase"/>
</dbReference>
<evidence type="ECO:0000256" key="1">
    <source>
        <dbReference type="ARBA" id="ARBA00008645"/>
    </source>
</evidence>
<organism evidence="5 6">
    <name type="scientific">Myceligenerans crystallogenes</name>
    <dbReference type="NCBI Taxonomy" id="316335"/>
    <lineage>
        <taxon>Bacteria</taxon>
        <taxon>Bacillati</taxon>
        <taxon>Actinomycetota</taxon>
        <taxon>Actinomycetes</taxon>
        <taxon>Micrococcales</taxon>
        <taxon>Promicromonosporaceae</taxon>
        <taxon>Myceligenerans</taxon>
    </lineage>
</organism>
<comment type="caution">
    <text evidence="5">The sequence shown here is derived from an EMBL/GenBank/DDBJ whole genome shotgun (WGS) entry which is preliminary data.</text>
</comment>
<dbReference type="Gene3D" id="3.40.50.1820">
    <property type="entry name" value="alpha/beta hydrolase"/>
    <property type="match status" value="1"/>
</dbReference>
<feature type="region of interest" description="Disordered" evidence="3">
    <location>
        <begin position="1"/>
        <end position="29"/>
    </location>
</feature>
<dbReference type="Proteomes" id="UP001501094">
    <property type="component" value="Unassembled WGS sequence"/>
</dbReference>
<protein>
    <recommendedName>
        <fullName evidence="4">Serine aminopeptidase S33 domain-containing protein</fullName>
    </recommendedName>
</protein>
<dbReference type="PANTHER" id="PTHR22946:SF9">
    <property type="entry name" value="POLYKETIDE TRANSFERASE AF380"/>
    <property type="match status" value="1"/>
</dbReference>
<evidence type="ECO:0000313" key="5">
    <source>
        <dbReference type="EMBL" id="GAA1866336.1"/>
    </source>
</evidence>
<evidence type="ECO:0000256" key="3">
    <source>
        <dbReference type="SAM" id="MobiDB-lite"/>
    </source>
</evidence>
<feature type="domain" description="Serine aminopeptidase S33" evidence="4">
    <location>
        <begin position="71"/>
        <end position="185"/>
    </location>
</feature>
<dbReference type="PANTHER" id="PTHR22946">
    <property type="entry name" value="DIENELACTONE HYDROLASE DOMAIN-CONTAINING PROTEIN-RELATED"/>
    <property type="match status" value="1"/>
</dbReference>
<reference evidence="5 6" key="1">
    <citation type="journal article" date="2019" name="Int. J. Syst. Evol. Microbiol.">
        <title>The Global Catalogue of Microorganisms (GCM) 10K type strain sequencing project: providing services to taxonomists for standard genome sequencing and annotation.</title>
        <authorList>
            <consortium name="The Broad Institute Genomics Platform"/>
            <consortium name="The Broad Institute Genome Sequencing Center for Infectious Disease"/>
            <person name="Wu L."/>
            <person name="Ma J."/>
        </authorList>
    </citation>
    <scope>NUCLEOTIDE SEQUENCE [LARGE SCALE GENOMIC DNA]</scope>
    <source>
        <strain evidence="5 6">JCM 14326</strain>
    </source>
</reference>
<dbReference type="Pfam" id="PF12146">
    <property type="entry name" value="Hydrolase_4"/>
    <property type="match status" value="1"/>
</dbReference>
<dbReference type="InterPro" id="IPR029058">
    <property type="entry name" value="AB_hydrolase_fold"/>
</dbReference>
<gene>
    <name evidence="5" type="ORF">GCM10009751_25610</name>
</gene>
<name>A0ABN2NH38_9MICO</name>
<evidence type="ECO:0000313" key="6">
    <source>
        <dbReference type="Proteomes" id="UP001501094"/>
    </source>
</evidence>
<dbReference type="RefSeq" id="WP_344103432.1">
    <property type="nucleotide sequence ID" value="NZ_BAAANL010000005.1"/>
</dbReference>
<dbReference type="EMBL" id="BAAANL010000005">
    <property type="protein sequence ID" value="GAA1866336.1"/>
    <property type="molecule type" value="Genomic_DNA"/>
</dbReference>
<sequence>MTALPGARRVGETIANRMFSPPRRGHHRRPAEFGLDAAEATCTTPDGVDLHLWVIEPPSGGPGDTDGPGGPAGTAIVGHGIGLTKSASLRQAALLHEAGYGVVLYDHRNHGLSGHDAVRPGMADRFTLDIRAAADFAAARFGDERPVLAYGFSFSSFPSVYALRVESRIGAVVCDSGPASDIPGIVTRFAQAGALPLPRWILANPWGRQVVAACAARATALLAGEWPPPASQGALDRTPMLFVVGAGDAIMAADEVRAMAARYARARCVVLPGGHLESVKHDPEAYRATLTEFLEEFREEPR</sequence>
<accession>A0ABN2NH38</accession>
<keyword evidence="2" id="KW-0378">Hydrolase</keyword>
<evidence type="ECO:0000259" key="4">
    <source>
        <dbReference type="Pfam" id="PF12146"/>
    </source>
</evidence>
<evidence type="ECO:0000256" key="2">
    <source>
        <dbReference type="ARBA" id="ARBA00022801"/>
    </source>
</evidence>